<gene>
    <name evidence="2" type="ORF">EVAR_11959_1</name>
</gene>
<evidence type="ECO:0000313" key="2">
    <source>
        <dbReference type="EMBL" id="GBP21360.1"/>
    </source>
</evidence>
<accession>A0A4C1U532</accession>
<proteinExistence type="predicted"/>
<name>A0A4C1U532_EUMVA</name>
<reference evidence="2 3" key="1">
    <citation type="journal article" date="2019" name="Commun. Biol.">
        <title>The bagworm genome reveals a unique fibroin gene that provides high tensile strength.</title>
        <authorList>
            <person name="Kono N."/>
            <person name="Nakamura H."/>
            <person name="Ohtoshi R."/>
            <person name="Tomita M."/>
            <person name="Numata K."/>
            <person name="Arakawa K."/>
        </authorList>
    </citation>
    <scope>NUCLEOTIDE SEQUENCE [LARGE SCALE GENOMIC DNA]</scope>
</reference>
<sequence length="166" mass="18441">MQPSSLKKSFVDSRSPDNTAALDPPPAVTPRPARRGVAAVSREMVKVHPRLTHPVYGVKASSFRPRRGLKVERMRYGGVLIACGGIRRQRLRDADKQQLVSIVRLLKFFFRYFAQTGEVSSPLRAGRAPAPAQRPRRVAAVHVLSAFTYAPIAITAHFRCPDKSQI</sequence>
<protein>
    <submittedName>
        <fullName evidence="2">Uncharacterized protein</fullName>
    </submittedName>
</protein>
<evidence type="ECO:0000256" key="1">
    <source>
        <dbReference type="SAM" id="MobiDB-lite"/>
    </source>
</evidence>
<feature type="region of interest" description="Disordered" evidence="1">
    <location>
        <begin position="1"/>
        <end position="33"/>
    </location>
</feature>
<dbReference type="EMBL" id="BGZK01000128">
    <property type="protein sequence ID" value="GBP21360.1"/>
    <property type="molecule type" value="Genomic_DNA"/>
</dbReference>
<keyword evidence="3" id="KW-1185">Reference proteome</keyword>
<evidence type="ECO:0000313" key="3">
    <source>
        <dbReference type="Proteomes" id="UP000299102"/>
    </source>
</evidence>
<dbReference type="AlphaFoldDB" id="A0A4C1U532"/>
<dbReference type="Proteomes" id="UP000299102">
    <property type="component" value="Unassembled WGS sequence"/>
</dbReference>
<organism evidence="2 3">
    <name type="scientific">Eumeta variegata</name>
    <name type="common">Bagworm moth</name>
    <name type="synonym">Eumeta japonica</name>
    <dbReference type="NCBI Taxonomy" id="151549"/>
    <lineage>
        <taxon>Eukaryota</taxon>
        <taxon>Metazoa</taxon>
        <taxon>Ecdysozoa</taxon>
        <taxon>Arthropoda</taxon>
        <taxon>Hexapoda</taxon>
        <taxon>Insecta</taxon>
        <taxon>Pterygota</taxon>
        <taxon>Neoptera</taxon>
        <taxon>Endopterygota</taxon>
        <taxon>Lepidoptera</taxon>
        <taxon>Glossata</taxon>
        <taxon>Ditrysia</taxon>
        <taxon>Tineoidea</taxon>
        <taxon>Psychidae</taxon>
        <taxon>Oiketicinae</taxon>
        <taxon>Eumeta</taxon>
    </lineage>
</organism>
<comment type="caution">
    <text evidence="2">The sequence shown here is derived from an EMBL/GenBank/DDBJ whole genome shotgun (WGS) entry which is preliminary data.</text>
</comment>